<dbReference type="EMBL" id="JBHUEE010000010">
    <property type="protein sequence ID" value="MFD1719464.1"/>
    <property type="molecule type" value="Genomic_DNA"/>
</dbReference>
<feature type="region of interest" description="Disordered" evidence="1">
    <location>
        <begin position="401"/>
        <end position="423"/>
    </location>
</feature>
<dbReference type="SUPFAM" id="SSF56112">
    <property type="entry name" value="Protein kinase-like (PK-like)"/>
    <property type="match status" value="2"/>
</dbReference>
<evidence type="ECO:0000313" key="4">
    <source>
        <dbReference type="Proteomes" id="UP001597277"/>
    </source>
</evidence>
<feature type="domain" description="Aminoglycoside phosphotransferase" evidence="2">
    <location>
        <begin position="445"/>
        <end position="649"/>
    </location>
</feature>
<comment type="caution">
    <text evidence="3">The sequence shown here is derived from an EMBL/GenBank/DDBJ whole genome shotgun (WGS) entry which is preliminary data.</text>
</comment>
<dbReference type="InterPro" id="IPR002575">
    <property type="entry name" value="Aminoglycoside_PTrfase"/>
</dbReference>
<dbReference type="Gene3D" id="3.90.1200.10">
    <property type="match status" value="2"/>
</dbReference>
<organism evidence="3 4">
    <name type="scientific">Georgenia deserti</name>
    <dbReference type="NCBI Taxonomy" id="2093781"/>
    <lineage>
        <taxon>Bacteria</taxon>
        <taxon>Bacillati</taxon>
        <taxon>Actinomycetota</taxon>
        <taxon>Actinomycetes</taxon>
        <taxon>Micrococcales</taxon>
        <taxon>Bogoriellaceae</taxon>
        <taxon>Georgenia</taxon>
    </lineage>
</organism>
<protein>
    <submittedName>
        <fullName evidence="3">Phosphotransferase</fullName>
    </submittedName>
</protein>
<gene>
    <name evidence="3" type="ORF">ACFSE6_16590</name>
</gene>
<dbReference type="PANTHER" id="PTHR21310">
    <property type="entry name" value="AMINOGLYCOSIDE PHOSPHOTRANSFERASE-RELATED-RELATED"/>
    <property type="match status" value="1"/>
</dbReference>
<dbReference type="Pfam" id="PF01636">
    <property type="entry name" value="APH"/>
    <property type="match status" value="2"/>
</dbReference>
<reference evidence="4" key="1">
    <citation type="journal article" date="2019" name="Int. J. Syst. Evol. Microbiol.">
        <title>The Global Catalogue of Microorganisms (GCM) 10K type strain sequencing project: providing services to taxonomists for standard genome sequencing and annotation.</title>
        <authorList>
            <consortium name="The Broad Institute Genomics Platform"/>
            <consortium name="The Broad Institute Genome Sequencing Center for Infectious Disease"/>
            <person name="Wu L."/>
            <person name="Ma J."/>
        </authorList>
    </citation>
    <scope>NUCLEOTIDE SEQUENCE [LARGE SCALE GENOMIC DNA]</scope>
    <source>
        <strain evidence="4">JCM 17130</strain>
    </source>
</reference>
<keyword evidence="4" id="KW-1185">Reference proteome</keyword>
<name>A0ABW4L8H9_9MICO</name>
<sequence length="705" mass="74492">MREEDRTLAAADPGVPGIATVLDEACLAERLADAGWDVDGARLTYLRYKPGTSLVGGLILRRSDGARIRAFAAAYGEGAPEKLDKSWRAAARHSGVILTDRDAGLVVGDVAVDRDLPGVRSVLTRYPAAQAVAYKPARRWVGIDTGRGRVLKVHRPRAAAAHVAAHRLLAPHLPTAELLATGKDGVVATRFVPGTALETVDRASAQRYRRSVGAVLAAAHRAPVPPGLEPMDLHRTLSGAVGAVEAVAPSLGRPARAVAQQVLLASEDRSARSLVHGDLSADQVVLGADGRPTVIDLDRAGVDDPLTDLASWAAADVVADLLARGVTGEPTPGSLLDGYHAAGGHTDPRALTALTAGALLQRAVEPFRRHLPGWPEHVAALVETAGTLAASAVRDGHGHCGYRPARPRAPRTPEPPDDDRLPGLTPTLALPGARLVSHRTGRRAVVAVDGAAGTEYVKVVRPRRTADVADRLRRLAPLRTVAVPRLLDVDQRAGTLRLTSVGRTTLLEAGRSLGPDTLARTWAGVGRAVSELHALDPTGLPTHDAAAEVAAMTRAVDRAVEAGRIDPDVAGDAVAHAAERLRHLPVAPYLGMLHRDLHDKQVLLDGEGELGLIDVDTLAMGERALDVANLLVHLDLRVRQGLLGARRAAVAQEAFRAALPDEPCLWKRVPDYATATRVRLAGVYAIRPRWQDLATELLVTATADG</sequence>
<evidence type="ECO:0000313" key="3">
    <source>
        <dbReference type="EMBL" id="MFD1719464.1"/>
    </source>
</evidence>
<dbReference type="Proteomes" id="UP001597277">
    <property type="component" value="Unassembled WGS sequence"/>
</dbReference>
<feature type="domain" description="Aminoglycoside phosphotransferase" evidence="2">
    <location>
        <begin position="139"/>
        <end position="349"/>
    </location>
</feature>
<evidence type="ECO:0000256" key="1">
    <source>
        <dbReference type="SAM" id="MobiDB-lite"/>
    </source>
</evidence>
<dbReference type="InterPro" id="IPR011009">
    <property type="entry name" value="Kinase-like_dom_sf"/>
</dbReference>
<dbReference type="InterPro" id="IPR051678">
    <property type="entry name" value="AGP_Transferase"/>
</dbReference>
<accession>A0ABW4L8H9</accession>
<proteinExistence type="predicted"/>
<dbReference type="RefSeq" id="WP_388009809.1">
    <property type="nucleotide sequence ID" value="NZ_JBHUEE010000010.1"/>
</dbReference>
<evidence type="ECO:0000259" key="2">
    <source>
        <dbReference type="Pfam" id="PF01636"/>
    </source>
</evidence>